<evidence type="ECO:0000259" key="14">
    <source>
        <dbReference type="PROSITE" id="PS51140"/>
    </source>
</evidence>
<feature type="compositionally biased region" description="Acidic residues" evidence="11">
    <location>
        <begin position="533"/>
        <end position="543"/>
    </location>
</feature>
<dbReference type="InterPro" id="IPR003892">
    <property type="entry name" value="CUE"/>
</dbReference>
<comment type="pathway">
    <text evidence="2">Protein modification; protein ubiquitination.</text>
</comment>
<feature type="transmembrane region" description="Helical" evidence="12">
    <location>
        <begin position="185"/>
        <end position="208"/>
    </location>
</feature>
<evidence type="ECO:0008006" key="17">
    <source>
        <dbReference type="Google" id="ProtNLM"/>
    </source>
</evidence>
<comment type="caution">
    <text evidence="15">The sequence shown here is derived from an EMBL/GenBank/DDBJ whole genome shotgun (WGS) entry which is preliminary data.</text>
</comment>
<keyword evidence="3" id="KW-0808">Transferase</keyword>
<evidence type="ECO:0000256" key="3">
    <source>
        <dbReference type="ARBA" id="ARBA00022679"/>
    </source>
</evidence>
<feature type="transmembrane region" description="Helical" evidence="12">
    <location>
        <begin position="83"/>
        <end position="101"/>
    </location>
</feature>
<protein>
    <recommendedName>
        <fullName evidence="17">Autocrine motility factor receptor</fullName>
    </recommendedName>
</protein>
<dbReference type="GO" id="GO:0061630">
    <property type="term" value="F:ubiquitin protein ligase activity"/>
    <property type="evidence" value="ECO:0007669"/>
    <property type="project" value="TreeGrafter"/>
</dbReference>
<feature type="transmembrane region" description="Helical" evidence="12">
    <location>
        <begin position="121"/>
        <end position="138"/>
    </location>
</feature>
<evidence type="ECO:0000256" key="7">
    <source>
        <dbReference type="ARBA" id="ARBA00022833"/>
    </source>
</evidence>
<evidence type="ECO:0000256" key="1">
    <source>
        <dbReference type="ARBA" id="ARBA00004141"/>
    </source>
</evidence>
<dbReference type="GO" id="GO:0005829">
    <property type="term" value="C:cytosol"/>
    <property type="evidence" value="ECO:0007669"/>
    <property type="project" value="TreeGrafter"/>
</dbReference>
<dbReference type="SUPFAM" id="SSF57850">
    <property type="entry name" value="RING/U-box"/>
    <property type="match status" value="1"/>
</dbReference>
<dbReference type="PROSITE" id="PS51140">
    <property type="entry name" value="CUE"/>
    <property type="match status" value="1"/>
</dbReference>
<evidence type="ECO:0000256" key="2">
    <source>
        <dbReference type="ARBA" id="ARBA00004906"/>
    </source>
</evidence>
<dbReference type="GO" id="GO:0006511">
    <property type="term" value="P:ubiquitin-dependent protein catabolic process"/>
    <property type="evidence" value="ECO:0007669"/>
    <property type="project" value="TreeGrafter"/>
</dbReference>
<dbReference type="SMART" id="SM00184">
    <property type="entry name" value="RING"/>
    <property type="match status" value="1"/>
</dbReference>
<feature type="transmembrane region" description="Helical" evidence="12">
    <location>
        <begin position="144"/>
        <end position="164"/>
    </location>
</feature>
<dbReference type="Proteomes" id="UP001497472">
    <property type="component" value="Unassembled WGS sequence"/>
</dbReference>
<proteinExistence type="predicted"/>
<keyword evidence="4 12" id="KW-0812">Transmembrane</keyword>
<dbReference type="InterPro" id="IPR001841">
    <property type="entry name" value="Znf_RING"/>
</dbReference>
<evidence type="ECO:0000256" key="11">
    <source>
        <dbReference type="SAM" id="MobiDB-lite"/>
    </source>
</evidence>
<dbReference type="EMBL" id="CAVLEF010000203">
    <property type="protein sequence ID" value="CAK1553135.1"/>
    <property type="molecule type" value="Genomic_DNA"/>
</dbReference>
<dbReference type="Pfam" id="PF25563">
    <property type="entry name" value="TPR_SYVN1_N"/>
    <property type="match status" value="1"/>
</dbReference>
<dbReference type="GO" id="GO:0043130">
    <property type="term" value="F:ubiquitin binding"/>
    <property type="evidence" value="ECO:0007669"/>
    <property type="project" value="InterPro"/>
</dbReference>
<evidence type="ECO:0000256" key="8">
    <source>
        <dbReference type="ARBA" id="ARBA00022989"/>
    </source>
</evidence>
<dbReference type="InterPro" id="IPR013083">
    <property type="entry name" value="Znf_RING/FYVE/PHD"/>
</dbReference>
<evidence type="ECO:0000313" key="15">
    <source>
        <dbReference type="EMBL" id="CAK1553135.1"/>
    </source>
</evidence>
<dbReference type="GO" id="GO:0008270">
    <property type="term" value="F:zinc ion binding"/>
    <property type="evidence" value="ECO:0007669"/>
    <property type="project" value="UniProtKB-KW"/>
</dbReference>
<gene>
    <name evidence="15" type="ORF">LNINA_LOCUS12150</name>
</gene>
<dbReference type="GO" id="GO:0030968">
    <property type="term" value="P:endoplasmic reticulum unfolded protein response"/>
    <property type="evidence" value="ECO:0007669"/>
    <property type="project" value="TreeGrafter"/>
</dbReference>
<reference evidence="15 16" key="1">
    <citation type="submission" date="2023-11" db="EMBL/GenBank/DDBJ databases">
        <authorList>
            <person name="Okamura Y."/>
        </authorList>
    </citation>
    <scope>NUCLEOTIDE SEQUENCE [LARGE SCALE GENOMIC DNA]</scope>
</reference>
<sequence length="578" mass="64196">MPVTIVDRLPLPNLKVYSAGSVLLLSVAVYYAMNVTSDPNWRANATLQRQDSSAEAIEPEGPRNLTEQLLEVITFMMQEPLCMWTVINMSYCLVALGGWLVQRAVFGRLRVAEAQRLKDKFWNYVFYKFIFVFGVLNVQYMDEVLLWAGWFTLVGALQLLTQLTKDRFEYASSSPNVSGWAQTRLVVLLLAVLASGLGLLGAALRWGLPAGRDTFAFMAAECALACVSCVHVLARMALRARDSDAAGPAAYYTHLVFDSVALLLETAHVGHMVVHSNAMVSLASMVLVMQLRHLLHALLARLRRHRLYTALADHMSRNYPMASPEEVEKNQDNCAICWEPMKEARKLPCAHLFHNSCLCRWVQQDASCPTCRRALSAQPAAAPTPLPPLNPLNPLTHIGADPPPANHLFHFDGSRYVSWLPSFSVEVTRVRAEPMAPAPPSPPPTPDEVPAPQLDAMLAQVSAVFPQYSAARVRADLLRTRSPHLTVENILEGRLRADLAGPPPRRVARTTESEGSVEREMSVPAVPSSQDSVESEEPLEVEFSESACERETLLRKRKRQLIAAARHKYLERRGQTAP</sequence>
<organism evidence="15 16">
    <name type="scientific">Leptosia nina</name>
    <dbReference type="NCBI Taxonomy" id="320188"/>
    <lineage>
        <taxon>Eukaryota</taxon>
        <taxon>Metazoa</taxon>
        <taxon>Ecdysozoa</taxon>
        <taxon>Arthropoda</taxon>
        <taxon>Hexapoda</taxon>
        <taxon>Insecta</taxon>
        <taxon>Pterygota</taxon>
        <taxon>Neoptera</taxon>
        <taxon>Endopterygota</taxon>
        <taxon>Lepidoptera</taxon>
        <taxon>Glossata</taxon>
        <taxon>Ditrysia</taxon>
        <taxon>Papilionoidea</taxon>
        <taxon>Pieridae</taxon>
        <taxon>Pierinae</taxon>
        <taxon>Leptosia</taxon>
    </lineage>
</organism>
<dbReference type="PANTHER" id="PTHR15067:SF5">
    <property type="entry name" value="E3 UBIQUITIN-PROTEIN LIGASE AMFR"/>
    <property type="match status" value="1"/>
</dbReference>
<comment type="subcellular location">
    <subcellularLocation>
        <location evidence="1">Membrane</location>
        <topology evidence="1">Multi-pass membrane protein</topology>
    </subcellularLocation>
</comment>
<keyword evidence="16" id="KW-1185">Reference proteome</keyword>
<dbReference type="GO" id="GO:0070936">
    <property type="term" value="P:protein K48-linked ubiquitination"/>
    <property type="evidence" value="ECO:0007669"/>
    <property type="project" value="TreeGrafter"/>
</dbReference>
<evidence type="ECO:0000256" key="4">
    <source>
        <dbReference type="ARBA" id="ARBA00022692"/>
    </source>
</evidence>
<evidence type="ECO:0000256" key="5">
    <source>
        <dbReference type="ARBA" id="ARBA00022723"/>
    </source>
</evidence>
<evidence type="ECO:0000256" key="12">
    <source>
        <dbReference type="SAM" id="Phobius"/>
    </source>
</evidence>
<accession>A0AAV1JYF2</accession>
<feature type="compositionally biased region" description="Basic and acidic residues" evidence="11">
    <location>
        <begin position="509"/>
        <end position="521"/>
    </location>
</feature>
<dbReference type="GO" id="GO:0005783">
    <property type="term" value="C:endoplasmic reticulum"/>
    <property type="evidence" value="ECO:0007669"/>
    <property type="project" value="TreeGrafter"/>
</dbReference>
<evidence type="ECO:0000259" key="13">
    <source>
        <dbReference type="PROSITE" id="PS50089"/>
    </source>
</evidence>
<keyword evidence="9 12" id="KW-0472">Membrane</keyword>
<dbReference type="PROSITE" id="PS50089">
    <property type="entry name" value="ZF_RING_2"/>
    <property type="match status" value="1"/>
</dbReference>
<dbReference type="GO" id="GO:0016020">
    <property type="term" value="C:membrane"/>
    <property type="evidence" value="ECO:0007669"/>
    <property type="project" value="UniProtKB-SubCell"/>
</dbReference>
<dbReference type="Pfam" id="PF13639">
    <property type="entry name" value="zf-RING_2"/>
    <property type="match status" value="1"/>
</dbReference>
<dbReference type="GO" id="GO:0000151">
    <property type="term" value="C:ubiquitin ligase complex"/>
    <property type="evidence" value="ECO:0007669"/>
    <property type="project" value="TreeGrafter"/>
</dbReference>
<dbReference type="CDD" id="cd14421">
    <property type="entry name" value="CUE_AMFR"/>
    <property type="match status" value="1"/>
</dbReference>
<evidence type="ECO:0000256" key="9">
    <source>
        <dbReference type="ARBA" id="ARBA00023136"/>
    </source>
</evidence>
<dbReference type="AlphaFoldDB" id="A0AAV1JYF2"/>
<keyword evidence="5" id="KW-0479">Metal-binding</keyword>
<feature type="transmembrane region" description="Helical" evidence="12">
    <location>
        <begin position="16"/>
        <end position="33"/>
    </location>
</feature>
<evidence type="ECO:0000313" key="16">
    <source>
        <dbReference type="Proteomes" id="UP001497472"/>
    </source>
</evidence>
<dbReference type="PANTHER" id="PTHR15067">
    <property type="entry name" value="E3 UBIQUITIN-PROTEIN LIGASE RNF8"/>
    <property type="match status" value="1"/>
</dbReference>
<dbReference type="FunFam" id="3.30.40.10:FF:000259">
    <property type="entry name" value="E3 ubiquitin protein ligase RIN2"/>
    <property type="match status" value="1"/>
</dbReference>
<feature type="region of interest" description="Disordered" evidence="11">
    <location>
        <begin position="501"/>
        <end position="544"/>
    </location>
</feature>
<feature type="domain" description="CUE" evidence="14">
    <location>
        <begin position="453"/>
        <end position="495"/>
    </location>
</feature>
<feature type="domain" description="RING-type" evidence="13">
    <location>
        <begin position="334"/>
        <end position="372"/>
    </location>
</feature>
<name>A0AAV1JYF2_9NEOP</name>
<evidence type="ECO:0000256" key="10">
    <source>
        <dbReference type="PROSITE-ProRule" id="PRU00175"/>
    </source>
</evidence>
<keyword evidence="8 12" id="KW-1133">Transmembrane helix</keyword>
<evidence type="ECO:0000256" key="6">
    <source>
        <dbReference type="ARBA" id="ARBA00022771"/>
    </source>
</evidence>
<dbReference type="Gene3D" id="3.30.40.10">
    <property type="entry name" value="Zinc/RING finger domain, C3HC4 (zinc finger)"/>
    <property type="match status" value="1"/>
</dbReference>
<dbReference type="Gene3D" id="1.10.8.10">
    <property type="entry name" value="DNA helicase RuvA subunit, C-terminal domain"/>
    <property type="match status" value="1"/>
</dbReference>
<dbReference type="CDD" id="cd16455">
    <property type="entry name" value="RING-H2_AMFR"/>
    <property type="match status" value="1"/>
</dbReference>
<keyword evidence="7" id="KW-0862">Zinc</keyword>
<keyword evidence="6 10" id="KW-0863">Zinc-finger</keyword>
<dbReference type="InterPro" id="IPR057992">
    <property type="entry name" value="TPR_SYVN1_N"/>
</dbReference>
<dbReference type="SMART" id="SM00546">
    <property type="entry name" value="CUE"/>
    <property type="match status" value="1"/>
</dbReference>